<organism evidence="1 2">
    <name type="scientific">Phyllosticta capitalensis</name>
    <dbReference type="NCBI Taxonomy" id="121624"/>
    <lineage>
        <taxon>Eukaryota</taxon>
        <taxon>Fungi</taxon>
        <taxon>Dikarya</taxon>
        <taxon>Ascomycota</taxon>
        <taxon>Pezizomycotina</taxon>
        <taxon>Dothideomycetes</taxon>
        <taxon>Dothideomycetes incertae sedis</taxon>
        <taxon>Botryosphaeriales</taxon>
        <taxon>Phyllostictaceae</taxon>
        <taxon>Phyllosticta</taxon>
    </lineage>
</organism>
<accession>A0ABR1Z1L6</accession>
<name>A0ABR1Z1L6_9PEZI</name>
<dbReference type="EMBL" id="JBBWRZ010000001">
    <property type="protein sequence ID" value="KAK8246288.1"/>
    <property type="molecule type" value="Genomic_DNA"/>
</dbReference>
<comment type="caution">
    <text evidence="1">The sequence shown here is derived from an EMBL/GenBank/DDBJ whole genome shotgun (WGS) entry which is preliminary data.</text>
</comment>
<protein>
    <recommendedName>
        <fullName evidence="3">F-box domain-containing protein</fullName>
    </recommendedName>
</protein>
<gene>
    <name evidence="1" type="ORF">HDK90DRAFT_506083</name>
</gene>
<evidence type="ECO:0000313" key="2">
    <source>
        <dbReference type="Proteomes" id="UP001492380"/>
    </source>
</evidence>
<reference evidence="1 2" key="1">
    <citation type="submission" date="2024-04" db="EMBL/GenBank/DDBJ databases">
        <title>Phyllosticta paracitricarpa is synonymous to the EU quarantine fungus P. citricarpa based on phylogenomic analyses.</title>
        <authorList>
            <consortium name="Lawrence Berkeley National Laboratory"/>
            <person name="Van Ingen-Buijs V.A."/>
            <person name="Van Westerhoven A.C."/>
            <person name="Haridas S."/>
            <person name="Skiadas P."/>
            <person name="Martin F."/>
            <person name="Groenewald J.Z."/>
            <person name="Crous P.W."/>
            <person name="Seidl M.F."/>
        </authorList>
    </citation>
    <scope>NUCLEOTIDE SEQUENCE [LARGE SCALE GENOMIC DNA]</scope>
    <source>
        <strain evidence="1 2">CBS 123374</strain>
    </source>
</reference>
<evidence type="ECO:0000313" key="1">
    <source>
        <dbReference type="EMBL" id="KAK8246288.1"/>
    </source>
</evidence>
<evidence type="ECO:0008006" key="3">
    <source>
        <dbReference type="Google" id="ProtNLM"/>
    </source>
</evidence>
<keyword evidence="2" id="KW-1185">Reference proteome</keyword>
<sequence>MAYFHKLPAELKLATVGFLSDEDLLAFRRANREFNHLSFDVFGKRFFSRRTVALHLADLQCFVQVAEAMGKYVKTLSVIPQTLDDSHLDSIDEEIDYWKEDRITPYLDGGDDWQWVLRKQESRGGLASSLLARAVSRLANLKAVSFDTSLYISKLWKKSKVAKLDDEFADDVDCEFLDTFEPHFHTPDFEIFMTAMIASGAAPSTLVLDDDFIIEESSPSKDGPEALDVRNFLKNLKELEFGLVVEEFSDIDYVPWFLAAVPKTLELLIIREHHQYVNGEPLLEHLGQSNAIFQSTFAACQFRSLRHLEAEFPPCVFPDLVQLVRDNLSTLTYVELYCEAGLDWDLARRTKWSVILRLFLKGLDFQRLALDTNSETYPTRDSFVFGFPSFPTRNSGLNLISELNLQSSAPETPWRPRLLETVEGWEKHERDAGL</sequence>
<proteinExistence type="predicted"/>
<dbReference type="Proteomes" id="UP001492380">
    <property type="component" value="Unassembled WGS sequence"/>
</dbReference>